<comment type="subunit">
    <text evidence="3 7">Homodecamer; pentamer of dimers.</text>
</comment>
<evidence type="ECO:0000313" key="13">
    <source>
        <dbReference type="Proteomes" id="UP000008130"/>
    </source>
</evidence>
<feature type="binding site" evidence="7 10">
    <location>
        <position position="119"/>
    </location>
    <ligand>
        <name>Mg(2+)</name>
        <dbReference type="ChEBI" id="CHEBI:18420"/>
    </ligand>
</feature>
<keyword evidence="7 10" id="KW-0460">Magnesium</keyword>
<comment type="function">
    <text evidence="6 7">Catalyzes the reversible reaction in which hydroxymethyl group from 5,10-methylenetetrahydrofolate is transferred onto alpha-ketoisovalerate to form ketopantoate.</text>
</comment>
<evidence type="ECO:0000256" key="5">
    <source>
        <dbReference type="ARBA" id="ARBA00022679"/>
    </source>
</evidence>
<sequence length="299" mass="30959">MHRSAGRYTGRSDNDAGDGEPPAGRREDPGLARTTLSTLDRIKAQGERFAVLTAYDASFAAMMGPAGISVVLVGDSLGMVVQGRGATTPVTLDEMVYHTHCVARGIGEGAADAPLIMADLPFMTYATPQDAARSAAALMRAGASVVKLEGGAWLADTVCFLAERGIPVCAHLGLTPQTTDMLGGYKVQGKTDESAARIVSEATLLDAAGARLVLLECVPDAVGRAVRETVAAPLIGIGAGPHTDAQVLVLHDMLGLSPGRKARFVKNYLAGRDSAQAAIAAFAEDVRSGAYPAPEHCYG</sequence>
<feature type="binding site" evidence="7 9">
    <location>
        <position position="147"/>
    </location>
    <ligand>
        <name>3-methyl-2-oxobutanoate</name>
        <dbReference type="ChEBI" id="CHEBI:11851"/>
    </ligand>
</feature>
<dbReference type="Pfam" id="PF02548">
    <property type="entry name" value="Pantoate_transf"/>
    <property type="match status" value="1"/>
</dbReference>
<keyword evidence="4 7" id="KW-0566">Pantothenate biosynthesis</keyword>
<accession>F2J6X3</accession>
<feature type="binding site" evidence="7 10">
    <location>
        <position position="149"/>
    </location>
    <ligand>
        <name>Mg(2+)</name>
        <dbReference type="ChEBI" id="CHEBI:18420"/>
    </ligand>
</feature>
<name>F2J6X3_POLGS</name>
<comment type="pathway">
    <text evidence="1 7">Cofactor biosynthesis; (R)-pantothenate biosynthesis; (R)-pantoate from 3-methyl-2-oxobutanoate: step 1/2.</text>
</comment>
<dbReference type="PIRSF" id="PIRSF000388">
    <property type="entry name" value="Pantoate_hydroxy_MeTrfase"/>
    <property type="match status" value="1"/>
</dbReference>
<keyword evidence="5 7" id="KW-0808">Transferase</keyword>
<dbReference type="PANTHER" id="PTHR20881">
    <property type="entry name" value="3-METHYL-2-OXOBUTANOATE HYDROXYMETHYLTRANSFERASE"/>
    <property type="match status" value="1"/>
</dbReference>
<reference evidence="12 13" key="1">
    <citation type="journal article" date="2011" name="J. Bacteriol.">
        <title>Complete genome sequence of Polymorphum gilvum SL003B-26A1T, a crude oil-degrading bacterium from oil-polluted saline soil.</title>
        <authorList>
            <person name="Li S.G."/>
            <person name="Tang Y.Q."/>
            <person name="Nie Y."/>
            <person name="Cai M."/>
            <person name="Wu X.L."/>
        </authorList>
    </citation>
    <scope>NUCLEOTIDE SEQUENCE [LARGE SCALE GENOMIC DNA]</scope>
    <source>
        <strain evidence="13">LMG 25793 / CGMCC 1.9160 / SL003B-26A1</strain>
    </source>
</reference>
<feature type="binding site" evidence="7 10">
    <location>
        <position position="75"/>
    </location>
    <ligand>
        <name>Mg(2+)</name>
        <dbReference type="ChEBI" id="CHEBI:18420"/>
    </ligand>
</feature>
<gene>
    <name evidence="7 12" type="primary">panB</name>
    <name evidence="12" type="ordered locus">SL003B_4189</name>
</gene>
<dbReference type="eggNOG" id="COG0413">
    <property type="taxonomic scope" value="Bacteria"/>
</dbReference>
<evidence type="ECO:0000256" key="11">
    <source>
        <dbReference type="SAM" id="MobiDB-lite"/>
    </source>
</evidence>
<dbReference type="CDD" id="cd06557">
    <property type="entry name" value="KPHMT-like"/>
    <property type="match status" value="1"/>
</dbReference>
<dbReference type="PANTHER" id="PTHR20881:SF0">
    <property type="entry name" value="3-METHYL-2-OXOBUTANOATE HYDROXYMETHYLTRANSFERASE"/>
    <property type="match status" value="1"/>
</dbReference>
<feature type="binding site" evidence="7 9">
    <location>
        <position position="119"/>
    </location>
    <ligand>
        <name>3-methyl-2-oxobutanoate</name>
        <dbReference type="ChEBI" id="CHEBI:11851"/>
    </ligand>
</feature>
<dbReference type="KEGG" id="pgv:SL003B_4189"/>
<dbReference type="UniPathway" id="UPA00028">
    <property type="reaction ID" value="UER00003"/>
</dbReference>
<dbReference type="HAMAP" id="MF_00156">
    <property type="entry name" value="PanB"/>
    <property type="match status" value="1"/>
</dbReference>
<dbReference type="PATRIC" id="fig|991905.3.peg.4319"/>
<evidence type="ECO:0000256" key="4">
    <source>
        <dbReference type="ARBA" id="ARBA00022655"/>
    </source>
</evidence>
<dbReference type="GO" id="GO:0005737">
    <property type="term" value="C:cytoplasm"/>
    <property type="evidence" value="ECO:0007669"/>
    <property type="project" value="UniProtKB-SubCell"/>
</dbReference>
<keyword evidence="13" id="KW-1185">Reference proteome</keyword>
<feature type="active site" description="Proton acceptor" evidence="7 8">
    <location>
        <position position="216"/>
    </location>
</feature>
<dbReference type="STRING" id="991905.SL003B_4189"/>
<evidence type="ECO:0000256" key="8">
    <source>
        <dbReference type="PIRSR" id="PIRSR000388-1"/>
    </source>
</evidence>
<evidence type="ECO:0000256" key="10">
    <source>
        <dbReference type="PIRSR" id="PIRSR000388-3"/>
    </source>
</evidence>
<organism evidence="12 13">
    <name type="scientific">Polymorphum gilvum (strain LMG 25793 / CGMCC 1.9160 / SL003B-26A1)</name>
    <dbReference type="NCBI Taxonomy" id="991905"/>
    <lineage>
        <taxon>Bacteria</taxon>
        <taxon>Pseudomonadati</taxon>
        <taxon>Pseudomonadota</taxon>
        <taxon>Alphaproteobacteria</taxon>
        <taxon>Rhodobacterales</taxon>
        <taxon>Paracoccaceae</taxon>
        <taxon>Polymorphum</taxon>
    </lineage>
</organism>
<dbReference type="GO" id="GO:0015940">
    <property type="term" value="P:pantothenate biosynthetic process"/>
    <property type="evidence" value="ECO:0007669"/>
    <property type="project" value="UniProtKB-UniRule"/>
</dbReference>
<dbReference type="GO" id="GO:0000287">
    <property type="term" value="F:magnesium ion binding"/>
    <property type="evidence" value="ECO:0007669"/>
    <property type="project" value="TreeGrafter"/>
</dbReference>
<evidence type="ECO:0000256" key="1">
    <source>
        <dbReference type="ARBA" id="ARBA00005033"/>
    </source>
</evidence>
<comment type="similarity">
    <text evidence="2 7">Belongs to the PanB family.</text>
</comment>
<feature type="binding site" evidence="7 9">
    <location>
        <begin position="75"/>
        <end position="76"/>
    </location>
    <ligand>
        <name>3-methyl-2-oxobutanoate</name>
        <dbReference type="ChEBI" id="CHEBI:11851"/>
    </ligand>
</feature>
<dbReference type="InterPro" id="IPR040442">
    <property type="entry name" value="Pyrv_kinase-like_dom_sf"/>
</dbReference>
<evidence type="ECO:0000256" key="9">
    <source>
        <dbReference type="PIRSR" id="PIRSR000388-2"/>
    </source>
</evidence>
<keyword evidence="7" id="KW-0963">Cytoplasm</keyword>
<dbReference type="SUPFAM" id="SSF51621">
    <property type="entry name" value="Phosphoenolpyruvate/pyruvate domain"/>
    <property type="match status" value="1"/>
</dbReference>
<evidence type="ECO:0000256" key="3">
    <source>
        <dbReference type="ARBA" id="ARBA00011424"/>
    </source>
</evidence>
<dbReference type="EMBL" id="CP002568">
    <property type="protein sequence ID" value="ADZ72606.1"/>
    <property type="molecule type" value="Genomic_DNA"/>
</dbReference>
<evidence type="ECO:0000256" key="7">
    <source>
        <dbReference type="HAMAP-Rule" id="MF_00156"/>
    </source>
</evidence>
<dbReference type="HOGENOM" id="CLU_036645_1_0_5"/>
<evidence type="ECO:0000256" key="2">
    <source>
        <dbReference type="ARBA" id="ARBA00008676"/>
    </source>
</evidence>
<protein>
    <recommendedName>
        <fullName evidence="7">3-methyl-2-oxobutanoate hydroxymethyltransferase</fullName>
        <ecNumber evidence="7">2.1.2.11</ecNumber>
    </recommendedName>
    <alternativeName>
        <fullName evidence="7">Ketopantoate hydroxymethyltransferase</fullName>
        <shortName evidence="7">KPHMT</shortName>
    </alternativeName>
</protein>
<dbReference type="Gene3D" id="3.20.20.60">
    <property type="entry name" value="Phosphoenolpyruvate-binding domains"/>
    <property type="match status" value="1"/>
</dbReference>
<dbReference type="GO" id="GO:0032259">
    <property type="term" value="P:methylation"/>
    <property type="evidence" value="ECO:0007669"/>
    <property type="project" value="UniProtKB-KW"/>
</dbReference>
<dbReference type="GO" id="GO:0008168">
    <property type="term" value="F:methyltransferase activity"/>
    <property type="evidence" value="ECO:0007669"/>
    <property type="project" value="UniProtKB-KW"/>
</dbReference>
<dbReference type="Proteomes" id="UP000008130">
    <property type="component" value="Chromosome"/>
</dbReference>
<proteinExistence type="inferred from homology"/>
<feature type="region of interest" description="Disordered" evidence="11">
    <location>
        <begin position="1"/>
        <end position="32"/>
    </location>
</feature>
<evidence type="ECO:0000313" key="12">
    <source>
        <dbReference type="EMBL" id="ADZ72606.1"/>
    </source>
</evidence>
<evidence type="ECO:0000256" key="6">
    <source>
        <dbReference type="ARBA" id="ARBA00056497"/>
    </source>
</evidence>
<dbReference type="NCBIfam" id="NF001452">
    <property type="entry name" value="PRK00311.1"/>
    <property type="match status" value="1"/>
</dbReference>
<dbReference type="InterPro" id="IPR015813">
    <property type="entry name" value="Pyrv/PenolPyrv_kinase-like_dom"/>
</dbReference>
<keyword evidence="7 10" id="KW-0479">Metal-binding</keyword>
<dbReference type="NCBIfam" id="TIGR00222">
    <property type="entry name" value="panB"/>
    <property type="match status" value="1"/>
</dbReference>
<keyword evidence="12" id="KW-0489">Methyltransferase</keyword>
<dbReference type="AlphaFoldDB" id="F2J6X3"/>
<dbReference type="FunFam" id="3.20.20.60:FF:000003">
    <property type="entry name" value="3-methyl-2-oxobutanoate hydroxymethyltransferase"/>
    <property type="match status" value="1"/>
</dbReference>
<comment type="cofactor">
    <cofactor evidence="7 10">
        <name>Mg(2+)</name>
        <dbReference type="ChEBI" id="CHEBI:18420"/>
    </cofactor>
    <text evidence="7 10">Binds 1 Mg(2+) ion per subunit.</text>
</comment>
<dbReference type="EC" id="2.1.2.11" evidence="7"/>
<dbReference type="GO" id="GO:0003864">
    <property type="term" value="F:3-methyl-2-oxobutanoate hydroxymethyltransferase activity"/>
    <property type="evidence" value="ECO:0007669"/>
    <property type="project" value="UniProtKB-UniRule"/>
</dbReference>
<dbReference type="InterPro" id="IPR003700">
    <property type="entry name" value="Pantoate_hydroxy_MeTrfase"/>
</dbReference>
<comment type="subcellular location">
    <subcellularLocation>
        <location evidence="7">Cytoplasm</location>
    </subcellularLocation>
</comment>
<comment type="catalytic activity">
    <reaction evidence="7">
        <text>(6R)-5,10-methylene-5,6,7,8-tetrahydrofolate + 3-methyl-2-oxobutanoate + H2O = 2-dehydropantoate + (6S)-5,6,7,8-tetrahydrofolate</text>
        <dbReference type="Rhea" id="RHEA:11824"/>
        <dbReference type="ChEBI" id="CHEBI:11561"/>
        <dbReference type="ChEBI" id="CHEBI:11851"/>
        <dbReference type="ChEBI" id="CHEBI:15377"/>
        <dbReference type="ChEBI" id="CHEBI:15636"/>
        <dbReference type="ChEBI" id="CHEBI:57453"/>
        <dbReference type="EC" id="2.1.2.11"/>
    </reaction>
</comment>